<dbReference type="EMBL" id="PTIS01000014">
    <property type="protein sequence ID" value="PPK47035.1"/>
    <property type="molecule type" value="Genomic_DNA"/>
</dbReference>
<keyword evidence="1" id="KW-0472">Membrane</keyword>
<evidence type="ECO:0000313" key="3">
    <source>
        <dbReference type="Proteomes" id="UP000239863"/>
    </source>
</evidence>
<reference evidence="2 3" key="1">
    <citation type="submission" date="2018-02" db="EMBL/GenBank/DDBJ databases">
        <title>Genomic Encyclopedia of Archaeal and Bacterial Type Strains, Phase II (KMG-II): from individual species to whole genera.</title>
        <authorList>
            <person name="Goeker M."/>
        </authorList>
    </citation>
    <scope>NUCLEOTIDE SEQUENCE [LARGE SCALE GENOMIC DNA]</scope>
    <source>
        <strain evidence="2 3">DSM 15099</strain>
    </source>
</reference>
<organism evidence="2 3">
    <name type="scientific">Clostridium algidicarnis DSM 15099</name>
    <dbReference type="NCBI Taxonomy" id="1121295"/>
    <lineage>
        <taxon>Bacteria</taxon>
        <taxon>Bacillati</taxon>
        <taxon>Bacillota</taxon>
        <taxon>Clostridia</taxon>
        <taxon>Eubacteriales</taxon>
        <taxon>Clostridiaceae</taxon>
        <taxon>Clostridium</taxon>
    </lineage>
</organism>
<sequence length="135" mass="15104">MKKIYNTSFAYLILGLLMGVFYREVTKVNKFEGVTALKSVHPHLLVLGFIFFLIILLLQSNYGINKVKGFGAWYIVYNIALLFTAFTMVWRGILQVIGNDFNGLSHMAGLGHAVLGGSIIWLMIIIKKAIGTFES</sequence>
<dbReference type="InterPro" id="IPR021299">
    <property type="entry name" value="DUF2871"/>
</dbReference>
<accession>A0A2S6FW75</accession>
<dbReference type="Pfam" id="PF11070">
    <property type="entry name" value="DUF2871"/>
    <property type="match status" value="1"/>
</dbReference>
<feature type="transmembrane region" description="Helical" evidence="1">
    <location>
        <begin position="39"/>
        <end position="58"/>
    </location>
</feature>
<evidence type="ECO:0000256" key="1">
    <source>
        <dbReference type="SAM" id="Phobius"/>
    </source>
</evidence>
<dbReference type="AlphaFoldDB" id="A0A2S6FW75"/>
<keyword evidence="1" id="KW-1133">Transmembrane helix</keyword>
<protein>
    <submittedName>
        <fullName evidence="2">Uncharacterized protein DUF2871</fullName>
    </submittedName>
</protein>
<feature type="transmembrane region" description="Helical" evidence="1">
    <location>
        <begin position="105"/>
        <end position="126"/>
    </location>
</feature>
<comment type="caution">
    <text evidence="2">The sequence shown here is derived from an EMBL/GenBank/DDBJ whole genome shotgun (WGS) entry which is preliminary data.</text>
</comment>
<dbReference type="Proteomes" id="UP000239863">
    <property type="component" value="Unassembled WGS sequence"/>
</dbReference>
<evidence type="ECO:0000313" key="2">
    <source>
        <dbReference type="EMBL" id="PPK47035.1"/>
    </source>
</evidence>
<keyword evidence="1" id="KW-0812">Transmembrane</keyword>
<dbReference type="RefSeq" id="WP_104410369.1">
    <property type="nucleotide sequence ID" value="NZ_PTIS01000014.1"/>
</dbReference>
<dbReference type="OrthoDB" id="1644899at2"/>
<name>A0A2S6FW75_9CLOT</name>
<gene>
    <name evidence="2" type="ORF">BD821_11475</name>
</gene>
<proteinExistence type="predicted"/>
<feature type="transmembrane region" description="Helical" evidence="1">
    <location>
        <begin position="70"/>
        <end position="93"/>
    </location>
</feature>